<sequence>MNSTLDVALRLRMHYQGRDADKAERDIKDLDEAAKRLGRSNGGDALARDIRTIGSNADEARQKLGKVGSGLNGLKGEARDAAAAIGSIKAEANETRAAIGRMDNGAFAGLKQDAHAAKQAIAEIGQAAERAEQKMRGWRGPAVAKGGGLGYSHIPVGRSGSGFLNAAEGAVDQFGLPIALGAGGAYMVGAVPAGAAVVAGAAVNAAGNDEFTLDQIQNTGGFSDEEKRRYDALMGKIGPKHGIGKQGAMQVFGLLQAGGLEHGEAATMMDDVVRFAKSTNSDVGDAANTATALRNNMKIAPKDLLAVFDAMTVGGNSGKFEVPDMARNFPSMLAAMAVQGSTGAGGVNLATALAQSIMKSSGSPDQAKTSFEAMLRDMMAPEVTVRAKKDYGVDASAVKEAAAKSGQDPVLALIKAYREAVGGDETKMRDLFRNDESFKGLAAVFKDLKEVEALMAKMESAKGVTSAGYDNATDNFNSQKDRLTSNVGQNIKDLAKPLLPVLTSVMRTISENIEAAREAPEKDPIKGLPASGIAAEGLKLFLKGTASTGGEPSAIQRFLFGKGAEKDFNLREHMGVDLRGTAQSSMEGYNEALSAEGAKAQGIAGSIADSIKAMFGFTVTPTIQPTYVPPSGGGAAATTGQQHTSISPTSNRFNQTIVSPNSMHAARQSRREIQKAQARTLYDTGRSLA</sequence>
<dbReference type="NCBIfam" id="TIGR01760">
    <property type="entry name" value="tape_meas_TP901"/>
    <property type="match status" value="1"/>
</dbReference>
<evidence type="ECO:0000256" key="1">
    <source>
        <dbReference type="SAM" id="MobiDB-lite"/>
    </source>
</evidence>
<gene>
    <name evidence="3" type="ORF">GR156_14720</name>
</gene>
<reference evidence="3 4" key="1">
    <citation type="submission" date="2019-12" db="EMBL/GenBank/DDBJ databases">
        <title>Shinella granuli gen. nov., sp. nov., and proposal of the reclassification of Zoogloea ramigera ATCC 19623 as Shinella zoogloeoides sp. nov.</title>
        <authorList>
            <person name="Gao J."/>
        </authorList>
    </citation>
    <scope>NUCLEOTIDE SEQUENCE [LARGE SCALE GENOMIC DNA]</scope>
    <source>
        <strain evidence="3 4">DSM 287</strain>
    </source>
</reference>
<dbReference type="RefSeq" id="WP_160786939.1">
    <property type="nucleotide sequence ID" value="NZ_CP086610.1"/>
</dbReference>
<name>A0A6N8TKC3_SHIZO</name>
<dbReference type="InterPro" id="IPR010090">
    <property type="entry name" value="Phage_tape_meas"/>
</dbReference>
<feature type="domain" description="Phage tail tape measure protein" evidence="2">
    <location>
        <begin position="247"/>
        <end position="419"/>
    </location>
</feature>
<accession>A0A6N8TKC3</accession>
<protein>
    <submittedName>
        <fullName evidence="3">Phage tail tape measure protein</fullName>
    </submittedName>
</protein>
<evidence type="ECO:0000313" key="4">
    <source>
        <dbReference type="Proteomes" id="UP000440304"/>
    </source>
</evidence>
<dbReference type="EMBL" id="WUML01000012">
    <property type="protein sequence ID" value="MXO01570.1"/>
    <property type="molecule type" value="Genomic_DNA"/>
</dbReference>
<organism evidence="3 4">
    <name type="scientific">Shinella zoogloeoides</name>
    <name type="common">Crabtreella saccharophila</name>
    <dbReference type="NCBI Taxonomy" id="352475"/>
    <lineage>
        <taxon>Bacteria</taxon>
        <taxon>Pseudomonadati</taxon>
        <taxon>Pseudomonadota</taxon>
        <taxon>Alphaproteobacteria</taxon>
        <taxon>Hyphomicrobiales</taxon>
        <taxon>Rhizobiaceae</taxon>
        <taxon>Shinella</taxon>
    </lineage>
</organism>
<comment type="caution">
    <text evidence="3">The sequence shown here is derived from an EMBL/GenBank/DDBJ whole genome shotgun (WGS) entry which is preliminary data.</text>
</comment>
<feature type="compositionally biased region" description="Polar residues" evidence="1">
    <location>
        <begin position="641"/>
        <end position="653"/>
    </location>
</feature>
<dbReference type="OrthoDB" id="8019720at2"/>
<evidence type="ECO:0000313" key="3">
    <source>
        <dbReference type="EMBL" id="MXO01570.1"/>
    </source>
</evidence>
<dbReference type="Pfam" id="PF10145">
    <property type="entry name" value="PhageMin_Tail"/>
    <property type="match status" value="1"/>
</dbReference>
<evidence type="ECO:0000259" key="2">
    <source>
        <dbReference type="Pfam" id="PF10145"/>
    </source>
</evidence>
<dbReference type="Proteomes" id="UP000440304">
    <property type="component" value="Unassembled WGS sequence"/>
</dbReference>
<proteinExistence type="predicted"/>
<feature type="region of interest" description="Disordered" evidence="1">
    <location>
        <begin position="630"/>
        <end position="653"/>
    </location>
</feature>
<dbReference type="AlphaFoldDB" id="A0A6N8TKC3"/>